<dbReference type="RefSeq" id="WP_370720758.1">
    <property type="nucleotide sequence ID" value="NZ_JBGGTQ010000012.1"/>
</dbReference>
<keyword evidence="2" id="KW-1185">Reference proteome</keyword>
<name>A0ABV4I7J9_9ACTN</name>
<dbReference type="InterPro" id="IPR050490">
    <property type="entry name" value="Bact_solute-bd_prot1"/>
</dbReference>
<evidence type="ECO:0000313" key="2">
    <source>
        <dbReference type="Proteomes" id="UP001566476"/>
    </source>
</evidence>
<dbReference type="PROSITE" id="PS51257">
    <property type="entry name" value="PROKAR_LIPOPROTEIN"/>
    <property type="match status" value="1"/>
</dbReference>
<dbReference type="EMBL" id="JBGGTQ010000012">
    <property type="protein sequence ID" value="MEZ0494526.1"/>
    <property type="molecule type" value="Genomic_DNA"/>
</dbReference>
<sequence length="435" mass="46759">MNPRTDHRPGLRRRDVFGLAAAASVPVLSACSSSSSEAGSTEDLTFWDMPWGGTQYTRTAEDLVNSYPAPSGLAGAQYQGLQWANYYQTFSSAIASDTGPAVSSGGGFQAFQFAQQGAIHYADDLIGTLRENGTYDDFLPGTMDAMQTGSGYAAVPWQIDIRVLTVRRSLLEEAGTEVPTDWASFLEAGRALQRIGVAGYGTATGAGANIGSQGVVSFMINNGGGFFNEQGEPDCVTDRNIESLEFFNQMAAEGIINPRAVAYTTGNLDDDWQNRRVGMGITVPSLASGLGESGDDLQVISPLASPNGDKGTLYYINNLMMYQNTPSEEASEAFLRWYLDNMSTYWTEGVIESIPVRQSIVDTPEYQSDANKVRAANEWQPVGKTLAARGEEVFAELNAVDGGQDLITFAQRAIQGQTDPRANLEAMQAAIESVV</sequence>
<organism evidence="1 2">
    <name type="scientific">Kineococcus mangrovi</name>
    <dbReference type="NCBI Taxonomy" id="1660183"/>
    <lineage>
        <taxon>Bacteria</taxon>
        <taxon>Bacillati</taxon>
        <taxon>Actinomycetota</taxon>
        <taxon>Actinomycetes</taxon>
        <taxon>Kineosporiales</taxon>
        <taxon>Kineosporiaceae</taxon>
        <taxon>Kineococcus</taxon>
    </lineage>
</organism>
<protein>
    <submittedName>
        <fullName evidence="1">ABC transporter substrate-binding protein</fullName>
    </submittedName>
</protein>
<proteinExistence type="predicted"/>
<evidence type="ECO:0000313" key="1">
    <source>
        <dbReference type="EMBL" id="MEZ0494526.1"/>
    </source>
</evidence>
<dbReference type="PANTHER" id="PTHR43649">
    <property type="entry name" value="ARABINOSE-BINDING PROTEIN-RELATED"/>
    <property type="match status" value="1"/>
</dbReference>
<reference evidence="1 2" key="1">
    <citation type="submission" date="2024-07" db="EMBL/GenBank/DDBJ databases">
        <authorList>
            <person name="Thanompreechachai J."/>
            <person name="Duangmal K."/>
        </authorList>
    </citation>
    <scope>NUCLEOTIDE SEQUENCE [LARGE SCALE GENOMIC DNA]</scope>
    <source>
        <strain evidence="1 2">TBRC 1896</strain>
    </source>
</reference>
<dbReference type="InterPro" id="IPR006059">
    <property type="entry name" value="SBP"/>
</dbReference>
<dbReference type="SUPFAM" id="SSF53850">
    <property type="entry name" value="Periplasmic binding protein-like II"/>
    <property type="match status" value="1"/>
</dbReference>
<dbReference type="Proteomes" id="UP001566476">
    <property type="component" value="Unassembled WGS sequence"/>
</dbReference>
<gene>
    <name evidence="1" type="ORF">AB2L28_19995</name>
</gene>
<accession>A0ABV4I7J9</accession>
<dbReference type="Gene3D" id="3.40.190.10">
    <property type="entry name" value="Periplasmic binding protein-like II"/>
    <property type="match status" value="2"/>
</dbReference>
<comment type="caution">
    <text evidence="1">The sequence shown here is derived from an EMBL/GenBank/DDBJ whole genome shotgun (WGS) entry which is preliminary data.</text>
</comment>
<dbReference type="PANTHER" id="PTHR43649:SF30">
    <property type="entry name" value="ABC TRANSPORTER SUBSTRATE-BINDING PROTEIN"/>
    <property type="match status" value="1"/>
</dbReference>
<dbReference type="Pfam" id="PF01547">
    <property type="entry name" value="SBP_bac_1"/>
    <property type="match status" value="1"/>
</dbReference>